<feature type="domain" description="Flavin reductase like" evidence="5">
    <location>
        <begin position="19"/>
        <end position="183"/>
    </location>
</feature>
<dbReference type="Gene3D" id="2.30.110.10">
    <property type="entry name" value="Electron Transport, Fmn-binding Protein, Chain A"/>
    <property type="match status" value="1"/>
</dbReference>
<gene>
    <name evidence="6" type="ORF">GCM10011613_33310</name>
</gene>
<evidence type="ECO:0000256" key="4">
    <source>
        <dbReference type="ARBA" id="ARBA00038054"/>
    </source>
</evidence>
<dbReference type="SMART" id="SM00903">
    <property type="entry name" value="Flavin_Reduct"/>
    <property type="match status" value="1"/>
</dbReference>
<evidence type="ECO:0000256" key="3">
    <source>
        <dbReference type="ARBA" id="ARBA00022643"/>
    </source>
</evidence>
<dbReference type="RefSeq" id="WP_189420697.1">
    <property type="nucleotide sequence ID" value="NZ_BMYZ01000004.1"/>
</dbReference>
<evidence type="ECO:0000259" key="5">
    <source>
        <dbReference type="SMART" id="SM00903"/>
    </source>
</evidence>
<dbReference type="Pfam" id="PF01613">
    <property type="entry name" value="Flavin_Reduct"/>
    <property type="match status" value="1"/>
</dbReference>
<keyword evidence="3" id="KW-0288">FMN</keyword>
<dbReference type="InterPro" id="IPR012349">
    <property type="entry name" value="Split_barrel_FMN-bd"/>
</dbReference>
<keyword evidence="7" id="KW-1185">Reference proteome</keyword>
<comment type="cofactor">
    <cofactor evidence="1">
        <name>FMN</name>
        <dbReference type="ChEBI" id="CHEBI:58210"/>
    </cofactor>
</comment>
<dbReference type="SUPFAM" id="SSF50475">
    <property type="entry name" value="FMN-binding split barrel"/>
    <property type="match status" value="1"/>
</dbReference>
<proteinExistence type="inferred from homology"/>
<reference evidence="7" key="1">
    <citation type="journal article" date="2019" name="Int. J. Syst. Evol. Microbiol.">
        <title>The Global Catalogue of Microorganisms (GCM) 10K type strain sequencing project: providing services to taxonomists for standard genome sequencing and annotation.</title>
        <authorList>
            <consortium name="The Broad Institute Genomics Platform"/>
            <consortium name="The Broad Institute Genome Sequencing Center for Infectious Disease"/>
            <person name="Wu L."/>
            <person name="Ma J."/>
        </authorList>
    </citation>
    <scope>NUCLEOTIDE SEQUENCE [LARGE SCALE GENOMIC DNA]</scope>
    <source>
        <strain evidence="7">KCTC 32239</strain>
    </source>
</reference>
<comment type="caution">
    <text evidence="6">The sequence shown here is derived from an EMBL/GenBank/DDBJ whole genome shotgun (WGS) entry which is preliminary data.</text>
</comment>
<name>A0ABQ3B9B7_9GAMM</name>
<dbReference type="EMBL" id="BMYZ01000004">
    <property type="protein sequence ID" value="GGY85728.1"/>
    <property type="molecule type" value="Genomic_DNA"/>
</dbReference>
<organism evidence="6 7">
    <name type="scientific">Cellvibrio zantedeschiae</name>
    <dbReference type="NCBI Taxonomy" id="1237077"/>
    <lineage>
        <taxon>Bacteria</taxon>
        <taxon>Pseudomonadati</taxon>
        <taxon>Pseudomonadota</taxon>
        <taxon>Gammaproteobacteria</taxon>
        <taxon>Cellvibrionales</taxon>
        <taxon>Cellvibrionaceae</taxon>
        <taxon>Cellvibrio</taxon>
    </lineage>
</organism>
<dbReference type="InterPro" id="IPR002563">
    <property type="entry name" value="Flavin_Rdtase-like_dom"/>
</dbReference>
<evidence type="ECO:0000256" key="2">
    <source>
        <dbReference type="ARBA" id="ARBA00022630"/>
    </source>
</evidence>
<dbReference type="PANTHER" id="PTHR33798:SF5">
    <property type="entry name" value="FLAVIN REDUCTASE LIKE DOMAIN-CONTAINING PROTEIN"/>
    <property type="match status" value="1"/>
</dbReference>
<dbReference type="PANTHER" id="PTHR33798">
    <property type="entry name" value="FLAVOPROTEIN OXYGENASE"/>
    <property type="match status" value="1"/>
</dbReference>
<evidence type="ECO:0000313" key="6">
    <source>
        <dbReference type="EMBL" id="GGY85728.1"/>
    </source>
</evidence>
<accession>A0ABQ3B9B7</accession>
<keyword evidence="2" id="KW-0285">Flavoprotein</keyword>
<sequence length="203" mass="21821">MNFDPRLIEAAQCYKLMVGSITPRPIAWISSLSSTGVLNLAPYSFFTVASCNPPVLAVTQVNPRDRAAKDTLTNLRATGECVVNIVSEDQAAIMNASCGNYPPEISEFSALNIASEPSHSVKVAGVKAANVRFECKLREVLAVSSLPMGGHMMLLDVVSIYVNESVLVDGQIAPHLLNTIGKLGGDLYTATHEQFEMARPDVK</sequence>
<comment type="similarity">
    <text evidence="4">Belongs to the flavoredoxin family.</text>
</comment>
<evidence type="ECO:0000313" key="7">
    <source>
        <dbReference type="Proteomes" id="UP000619761"/>
    </source>
</evidence>
<dbReference type="Proteomes" id="UP000619761">
    <property type="component" value="Unassembled WGS sequence"/>
</dbReference>
<evidence type="ECO:0000256" key="1">
    <source>
        <dbReference type="ARBA" id="ARBA00001917"/>
    </source>
</evidence>
<protein>
    <submittedName>
        <fullName evidence="6">Flavin reductase</fullName>
    </submittedName>
</protein>